<evidence type="ECO:0000256" key="1">
    <source>
        <dbReference type="SAM" id="MobiDB-lite"/>
    </source>
</evidence>
<feature type="region of interest" description="Disordered" evidence="1">
    <location>
        <begin position="1"/>
        <end position="20"/>
    </location>
</feature>
<feature type="compositionally biased region" description="Polar residues" evidence="1">
    <location>
        <begin position="8"/>
        <end position="20"/>
    </location>
</feature>
<evidence type="ECO:0000313" key="2">
    <source>
        <dbReference type="EMBL" id="JAE35548.1"/>
    </source>
</evidence>
<reference evidence="2" key="2">
    <citation type="journal article" date="2015" name="Data Brief">
        <title>Shoot transcriptome of the giant reed, Arundo donax.</title>
        <authorList>
            <person name="Barrero R.A."/>
            <person name="Guerrero F.D."/>
            <person name="Moolhuijzen P."/>
            <person name="Goolsby J.A."/>
            <person name="Tidwell J."/>
            <person name="Bellgard S.E."/>
            <person name="Bellgard M.I."/>
        </authorList>
    </citation>
    <scope>NUCLEOTIDE SEQUENCE</scope>
    <source>
        <tissue evidence="2">Shoot tissue taken approximately 20 cm above the soil surface</tissue>
    </source>
</reference>
<organism evidence="2">
    <name type="scientific">Arundo donax</name>
    <name type="common">Giant reed</name>
    <name type="synonym">Donax arundinaceus</name>
    <dbReference type="NCBI Taxonomy" id="35708"/>
    <lineage>
        <taxon>Eukaryota</taxon>
        <taxon>Viridiplantae</taxon>
        <taxon>Streptophyta</taxon>
        <taxon>Embryophyta</taxon>
        <taxon>Tracheophyta</taxon>
        <taxon>Spermatophyta</taxon>
        <taxon>Magnoliopsida</taxon>
        <taxon>Liliopsida</taxon>
        <taxon>Poales</taxon>
        <taxon>Poaceae</taxon>
        <taxon>PACMAD clade</taxon>
        <taxon>Arundinoideae</taxon>
        <taxon>Arundineae</taxon>
        <taxon>Arundo</taxon>
    </lineage>
</organism>
<sequence>MIKKNIGVKNQTYPNGNRNSLGKVDDFRCI</sequence>
<proteinExistence type="predicted"/>
<accession>A0A0A9HRM4</accession>
<protein>
    <submittedName>
        <fullName evidence="2">Uncharacterized protein</fullName>
    </submittedName>
</protein>
<dbReference type="AlphaFoldDB" id="A0A0A9HRM4"/>
<dbReference type="EMBL" id="GBRH01162348">
    <property type="protein sequence ID" value="JAE35548.1"/>
    <property type="molecule type" value="Transcribed_RNA"/>
</dbReference>
<reference evidence="2" key="1">
    <citation type="submission" date="2014-09" db="EMBL/GenBank/DDBJ databases">
        <authorList>
            <person name="Magalhaes I.L.F."/>
            <person name="Oliveira U."/>
            <person name="Santos F.R."/>
            <person name="Vidigal T.H.D.A."/>
            <person name="Brescovit A.D."/>
            <person name="Santos A.J."/>
        </authorList>
    </citation>
    <scope>NUCLEOTIDE SEQUENCE</scope>
    <source>
        <tissue evidence="2">Shoot tissue taken approximately 20 cm above the soil surface</tissue>
    </source>
</reference>
<name>A0A0A9HRM4_ARUDO</name>